<comment type="caution">
    <text evidence="7">The sequence shown here is derived from an EMBL/GenBank/DDBJ whole genome shotgun (WGS) entry which is preliminary data.</text>
</comment>
<dbReference type="InterPro" id="IPR016167">
    <property type="entry name" value="FAD-bd_PCMH_sub1"/>
</dbReference>
<proteinExistence type="inferred from homology"/>
<dbReference type="InterPro" id="IPR016166">
    <property type="entry name" value="FAD-bd_PCMH"/>
</dbReference>
<keyword evidence="5" id="KW-0560">Oxidoreductase</keyword>
<evidence type="ECO:0000256" key="2">
    <source>
        <dbReference type="ARBA" id="ARBA00005466"/>
    </source>
</evidence>
<dbReference type="PANTHER" id="PTHR42973:SF39">
    <property type="entry name" value="FAD-BINDING PCMH-TYPE DOMAIN-CONTAINING PROTEIN"/>
    <property type="match status" value="1"/>
</dbReference>
<comment type="similarity">
    <text evidence="2">Belongs to the oxygen-dependent FAD-linked oxidoreductase family.</text>
</comment>
<dbReference type="Pfam" id="PF01565">
    <property type="entry name" value="FAD_binding_4"/>
    <property type="match status" value="1"/>
</dbReference>
<dbReference type="InterPro" id="IPR006093">
    <property type="entry name" value="Oxy_OxRdtase_FAD_BS"/>
</dbReference>
<dbReference type="AlphaFoldDB" id="A0A9X3MMS1"/>
<dbReference type="RefSeq" id="WP_270037712.1">
    <property type="nucleotide sequence ID" value="NZ_JAPDOD010000001.1"/>
</dbReference>
<dbReference type="Proteomes" id="UP001149140">
    <property type="component" value="Unassembled WGS sequence"/>
</dbReference>
<dbReference type="EMBL" id="JAPDOD010000001">
    <property type="protein sequence ID" value="MDA0159057.1"/>
    <property type="molecule type" value="Genomic_DNA"/>
</dbReference>
<evidence type="ECO:0000256" key="3">
    <source>
        <dbReference type="ARBA" id="ARBA00022630"/>
    </source>
</evidence>
<protein>
    <submittedName>
        <fullName evidence="7">FAD-binding oxidoreductase</fullName>
    </submittedName>
</protein>
<feature type="domain" description="FAD-binding PCMH-type" evidence="6">
    <location>
        <begin position="1"/>
        <end position="172"/>
    </location>
</feature>
<dbReference type="Gene3D" id="3.40.462.20">
    <property type="match status" value="1"/>
</dbReference>
<evidence type="ECO:0000256" key="1">
    <source>
        <dbReference type="ARBA" id="ARBA00001974"/>
    </source>
</evidence>
<dbReference type="PROSITE" id="PS00862">
    <property type="entry name" value="OX2_COVAL_FAD"/>
    <property type="match status" value="1"/>
</dbReference>
<sequence length="422" mass="45041">MHDRSPALIARCGSSQDVAAAIAHGIEHDLRIAVRGGGHSLPGHSAVDGGLVVDLRPLNHVVVDPVAKRVRVGGGALLGDVDRGAQAHGLVVPAGVVSHTGVGGLTLGGGVGRLMRRFGLTIDSLLSAEVVLADGRIVRAGAGEHPDLFWGLRGGGGNFGVVTEFEFRAHELTVLPILATFHPLERAHDVLRLGEATMTDAPDELLWTSFLRKGPAEAPWLPRELVGVPGVMSLIEWSGDIAEGRERLARLERELEPAAGSLDDVPYLAIQQITDELLAPGTLRAFVKAGFTGTLTEGLMDVLVEQGAKVGSRLSVIEVLAMGGAIRRVPDAATAFPHRGARWLINVPGQWEDAARSDDEIAWVRETFAALEPHLTGGAYSNFMEDDEPEVAYGTTLQRLRQVKALYDPENVFRLNQNILPA</sequence>
<dbReference type="InterPro" id="IPR050416">
    <property type="entry name" value="FAD-linked_Oxidoreductase"/>
</dbReference>
<dbReference type="Gene3D" id="3.30.465.10">
    <property type="match status" value="1"/>
</dbReference>
<gene>
    <name evidence="7" type="ORF">OM076_02170</name>
</gene>
<dbReference type="Gene3D" id="3.30.43.10">
    <property type="entry name" value="Uridine Diphospho-n-acetylenolpyruvylglucosamine Reductase, domain 2"/>
    <property type="match status" value="1"/>
</dbReference>
<dbReference type="InterPro" id="IPR016169">
    <property type="entry name" value="FAD-bd_PCMH_sub2"/>
</dbReference>
<dbReference type="PANTHER" id="PTHR42973">
    <property type="entry name" value="BINDING OXIDOREDUCTASE, PUTATIVE (AFU_ORTHOLOGUE AFUA_1G17690)-RELATED"/>
    <property type="match status" value="1"/>
</dbReference>
<reference evidence="7" key="1">
    <citation type="submission" date="2022-10" db="EMBL/GenBank/DDBJ databases">
        <title>The WGS of Solirubrobacter ginsenosidimutans DSM 21036.</title>
        <authorList>
            <person name="Jiang Z."/>
        </authorList>
    </citation>
    <scope>NUCLEOTIDE SEQUENCE</scope>
    <source>
        <strain evidence="7">DSM 21036</strain>
    </source>
</reference>
<keyword evidence="3" id="KW-0285">Flavoprotein</keyword>
<comment type="cofactor">
    <cofactor evidence="1">
        <name>FAD</name>
        <dbReference type="ChEBI" id="CHEBI:57692"/>
    </cofactor>
</comment>
<dbReference type="InterPro" id="IPR006094">
    <property type="entry name" value="Oxid_FAD_bind_N"/>
</dbReference>
<accession>A0A9X3MMS1</accession>
<evidence type="ECO:0000256" key="5">
    <source>
        <dbReference type="ARBA" id="ARBA00023002"/>
    </source>
</evidence>
<dbReference type="Pfam" id="PF08031">
    <property type="entry name" value="BBE"/>
    <property type="match status" value="1"/>
</dbReference>
<dbReference type="GO" id="GO:0016491">
    <property type="term" value="F:oxidoreductase activity"/>
    <property type="evidence" value="ECO:0007669"/>
    <property type="project" value="UniProtKB-KW"/>
</dbReference>
<dbReference type="InterPro" id="IPR036318">
    <property type="entry name" value="FAD-bd_PCMH-like_sf"/>
</dbReference>
<name>A0A9X3MMS1_9ACTN</name>
<evidence type="ECO:0000313" key="7">
    <source>
        <dbReference type="EMBL" id="MDA0159057.1"/>
    </source>
</evidence>
<evidence type="ECO:0000256" key="4">
    <source>
        <dbReference type="ARBA" id="ARBA00022827"/>
    </source>
</evidence>
<organism evidence="7 8">
    <name type="scientific">Solirubrobacter ginsenosidimutans</name>
    <dbReference type="NCBI Taxonomy" id="490573"/>
    <lineage>
        <taxon>Bacteria</taxon>
        <taxon>Bacillati</taxon>
        <taxon>Actinomycetota</taxon>
        <taxon>Thermoleophilia</taxon>
        <taxon>Solirubrobacterales</taxon>
        <taxon>Solirubrobacteraceae</taxon>
        <taxon>Solirubrobacter</taxon>
    </lineage>
</organism>
<keyword evidence="4" id="KW-0274">FAD</keyword>
<dbReference type="GO" id="GO:0071949">
    <property type="term" value="F:FAD binding"/>
    <property type="evidence" value="ECO:0007669"/>
    <property type="project" value="InterPro"/>
</dbReference>
<evidence type="ECO:0000259" key="6">
    <source>
        <dbReference type="PROSITE" id="PS51387"/>
    </source>
</evidence>
<keyword evidence="8" id="KW-1185">Reference proteome</keyword>
<dbReference type="InterPro" id="IPR012951">
    <property type="entry name" value="BBE"/>
</dbReference>
<dbReference type="PROSITE" id="PS51387">
    <property type="entry name" value="FAD_PCMH"/>
    <property type="match status" value="1"/>
</dbReference>
<dbReference type="SUPFAM" id="SSF56176">
    <property type="entry name" value="FAD-binding/transporter-associated domain-like"/>
    <property type="match status" value="1"/>
</dbReference>
<evidence type="ECO:0000313" key="8">
    <source>
        <dbReference type="Proteomes" id="UP001149140"/>
    </source>
</evidence>